<feature type="region of interest" description="Disordered" evidence="1">
    <location>
        <begin position="589"/>
        <end position="658"/>
    </location>
</feature>
<reference evidence="4" key="2">
    <citation type="submission" date="2015-01" db="EMBL/GenBank/DDBJ databases">
        <title>Evolutionary Origins and Diversification of the Mycorrhizal Mutualists.</title>
        <authorList>
            <consortium name="DOE Joint Genome Institute"/>
            <consortium name="Mycorrhizal Genomics Consortium"/>
            <person name="Kohler A."/>
            <person name="Kuo A."/>
            <person name="Nagy L.G."/>
            <person name="Floudas D."/>
            <person name="Copeland A."/>
            <person name="Barry K.W."/>
            <person name="Cichocki N."/>
            <person name="Veneault-Fourrey C."/>
            <person name="LaButti K."/>
            <person name="Lindquist E.A."/>
            <person name="Lipzen A."/>
            <person name="Lundell T."/>
            <person name="Morin E."/>
            <person name="Murat C."/>
            <person name="Riley R."/>
            <person name="Ohm R."/>
            <person name="Sun H."/>
            <person name="Tunlid A."/>
            <person name="Henrissat B."/>
            <person name="Grigoriev I.V."/>
            <person name="Hibbett D.S."/>
            <person name="Martin F."/>
        </authorList>
    </citation>
    <scope>NUCLEOTIDE SEQUENCE [LARGE SCALE GENOMIC DNA]</scope>
    <source>
        <strain evidence="4">Foug A</strain>
    </source>
</reference>
<dbReference type="Pfam" id="PF00610">
    <property type="entry name" value="DEP"/>
    <property type="match status" value="1"/>
</dbReference>
<evidence type="ECO:0000259" key="2">
    <source>
        <dbReference type="SMART" id="SM00049"/>
    </source>
</evidence>
<proteinExistence type="predicted"/>
<gene>
    <name evidence="3" type="ORF">SCLCIDRAFT_8602</name>
</gene>
<dbReference type="InterPro" id="IPR029033">
    <property type="entry name" value="His_PPase_superfam"/>
</dbReference>
<dbReference type="OrthoDB" id="258392at2759"/>
<dbReference type="SMART" id="SM00049">
    <property type="entry name" value="DEP"/>
    <property type="match status" value="1"/>
</dbReference>
<dbReference type="STRING" id="1036808.A0A0C3E6I9"/>
<dbReference type="AlphaFoldDB" id="A0A0C3E6I9"/>
<feature type="domain" description="DEP" evidence="2">
    <location>
        <begin position="497"/>
        <end position="575"/>
    </location>
</feature>
<dbReference type="InterPro" id="IPR052233">
    <property type="entry name" value="Rho-type_GEFs"/>
</dbReference>
<dbReference type="PANTHER" id="PTHR46572:SF2">
    <property type="entry name" value="RHO1 GDP-GTP EXCHANGE PROTEIN 1-RELATED"/>
    <property type="match status" value="1"/>
</dbReference>
<evidence type="ECO:0000313" key="4">
    <source>
        <dbReference type="Proteomes" id="UP000053989"/>
    </source>
</evidence>
<reference evidence="3 4" key="1">
    <citation type="submission" date="2014-04" db="EMBL/GenBank/DDBJ databases">
        <authorList>
            <consortium name="DOE Joint Genome Institute"/>
            <person name="Kuo A."/>
            <person name="Kohler A."/>
            <person name="Nagy L.G."/>
            <person name="Floudas D."/>
            <person name="Copeland A."/>
            <person name="Barry K.W."/>
            <person name="Cichocki N."/>
            <person name="Veneault-Fourrey C."/>
            <person name="LaButti K."/>
            <person name="Lindquist E.A."/>
            <person name="Lipzen A."/>
            <person name="Lundell T."/>
            <person name="Morin E."/>
            <person name="Murat C."/>
            <person name="Sun H."/>
            <person name="Tunlid A."/>
            <person name="Henrissat B."/>
            <person name="Grigoriev I.V."/>
            <person name="Hibbett D.S."/>
            <person name="Martin F."/>
            <person name="Nordberg H.P."/>
            <person name="Cantor M.N."/>
            <person name="Hua S.X."/>
        </authorList>
    </citation>
    <scope>NUCLEOTIDE SEQUENCE [LARGE SCALE GENOMIC DNA]</scope>
    <source>
        <strain evidence="3 4">Foug A</strain>
    </source>
</reference>
<keyword evidence="4" id="KW-1185">Reference proteome</keyword>
<dbReference type="InterPro" id="IPR000591">
    <property type="entry name" value="DEP_dom"/>
</dbReference>
<dbReference type="GO" id="GO:0035556">
    <property type="term" value="P:intracellular signal transduction"/>
    <property type="evidence" value="ECO:0007669"/>
    <property type="project" value="InterPro"/>
</dbReference>
<accession>A0A0C3E6I9</accession>
<dbReference type="HOGENOM" id="CLU_382246_0_0_1"/>
<evidence type="ECO:0000256" key="1">
    <source>
        <dbReference type="SAM" id="MobiDB-lite"/>
    </source>
</evidence>
<dbReference type="Gene3D" id="3.40.50.1240">
    <property type="entry name" value="Phosphoglycerate mutase-like"/>
    <property type="match status" value="1"/>
</dbReference>
<dbReference type="EMBL" id="KN822030">
    <property type="protein sequence ID" value="KIM64059.1"/>
    <property type="molecule type" value="Genomic_DNA"/>
</dbReference>
<feature type="compositionally biased region" description="Basic and acidic residues" evidence="1">
    <location>
        <begin position="590"/>
        <end position="613"/>
    </location>
</feature>
<organism evidence="3 4">
    <name type="scientific">Scleroderma citrinum Foug A</name>
    <dbReference type="NCBI Taxonomy" id="1036808"/>
    <lineage>
        <taxon>Eukaryota</taxon>
        <taxon>Fungi</taxon>
        <taxon>Dikarya</taxon>
        <taxon>Basidiomycota</taxon>
        <taxon>Agaricomycotina</taxon>
        <taxon>Agaricomycetes</taxon>
        <taxon>Agaricomycetidae</taxon>
        <taxon>Boletales</taxon>
        <taxon>Sclerodermatineae</taxon>
        <taxon>Sclerodermataceae</taxon>
        <taxon>Scleroderma</taxon>
    </lineage>
</organism>
<evidence type="ECO:0000313" key="3">
    <source>
        <dbReference type="EMBL" id="KIM64059.1"/>
    </source>
</evidence>
<dbReference type="PANTHER" id="PTHR46572">
    <property type="entry name" value="RHO1 GDP-GTP EXCHANGE PROTEIN 1-RELATED"/>
    <property type="match status" value="1"/>
</dbReference>
<dbReference type="InParanoid" id="A0A0C3E6I9"/>
<protein>
    <recommendedName>
        <fullName evidence="2">DEP domain-containing protein</fullName>
    </recommendedName>
</protein>
<sequence>MLVIGCTGAGTIAVRRDHDYSPGACGHVIVPDGWCWRQLLSLLNDAGWLVQYPVLEAVVVTVRQCWGGAGAGAGARGSRHYRTMLGWWPMSSTLRIVLQVSLAIRFGFRSPHHQPHSKCASKTSRVPLSTFASEPHLSIRPLAKALARRVQTPLLMHISQSSFSQGSPGFEYHQEGRARTSLFPSYLYFDLRATSDGKWAQFQQSFSSQHHYPQYHHPQHAFHPQSLAAPMAAHGCTPSMVGSLCSVGGVIVPKPEDPPDTSLVTIGLTPAQAYQAQFNLHSVSPPLSQNGRSRIYDYVHSTHPHNKTYVHRLPPTLIEQARSFADFGSKEIGGIGNLAGCTVVHLILDSLQCIAFNGDPLQFLLIETSYQPFISPFHILEIVKHNPELAGIPNFASALAFELCCGPAPEDRAFLRMKFKNGTNNNFQTFPAFGHKADIPLPKFSYRILAQLSVEIAPDKIEQSMSAASASLHTAVNSRSRPSIPLSFQVASNNSPTVTTHPKRPHMVVVYPALLSCIVEAFRDHANPIASIIKTIDRNLALLLGRALDAQKFFYSVTYDHWFRDSSSELYQFRPKLTPFVSGELVATPDAHHADGDDEGKSPDHENKDEHNKSNVAHGLSVGPADPYEKESSPTTATLVRPRRQASKLDETPLLSPDRLEQQYRLNMKPQSGLKADFKGIKLINSVSNTEKKRQEAINEAIYTERDFVWDMKYLKGVDRQLQK</sequence>
<name>A0A0C3E6I9_9AGAM</name>
<dbReference type="Proteomes" id="UP000053989">
    <property type="component" value="Unassembled WGS sequence"/>
</dbReference>
<dbReference type="SUPFAM" id="SSF53254">
    <property type="entry name" value="Phosphoglycerate mutase-like"/>
    <property type="match status" value="1"/>
</dbReference>